<evidence type="ECO:0000256" key="10">
    <source>
        <dbReference type="SAM" id="Phobius"/>
    </source>
</evidence>
<evidence type="ECO:0000256" key="3">
    <source>
        <dbReference type="ARBA" id="ARBA00022448"/>
    </source>
</evidence>
<protein>
    <submittedName>
        <fullName evidence="12">Cation:proton antiporter</fullName>
    </submittedName>
</protein>
<feature type="transmembrane region" description="Helical" evidence="10">
    <location>
        <begin position="334"/>
        <end position="352"/>
    </location>
</feature>
<dbReference type="InterPro" id="IPR038770">
    <property type="entry name" value="Na+/solute_symporter_sf"/>
</dbReference>
<keyword evidence="3" id="KW-0813">Transport</keyword>
<feature type="transmembrane region" description="Helical" evidence="10">
    <location>
        <begin position="190"/>
        <end position="207"/>
    </location>
</feature>
<evidence type="ECO:0000259" key="11">
    <source>
        <dbReference type="Pfam" id="PF00999"/>
    </source>
</evidence>
<feature type="transmembrane region" description="Helical" evidence="10">
    <location>
        <begin position="275"/>
        <end position="297"/>
    </location>
</feature>
<feature type="domain" description="Cation/H+ exchanger transmembrane" evidence="11">
    <location>
        <begin position="1"/>
        <end position="351"/>
    </location>
</feature>
<evidence type="ECO:0000313" key="13">
    <source>
        <dbReference type="Proteomes" id="UP001500466"/>
    </source>
</evidence>
<evidence type="ECO:0000313" key="12">
    <source>
        <dbReference type="EMBL" id="GAA4979204.1"/>
    </source>
</evidence>
<feature type="transmembrane region" description="Helical" evidence="10">
    <location>
        <begin position="243"/>
        <end position="263"/>
    </location>
</feature>
<reference evidence="13" key="1">
    <citation type="journal article" date="2019" name="Int. J. Syst. Evol. Microbiol.">
        <title>The Global Catalogue of Microorganisms (GCM) 10K type strain sequencing project: providing services to taxonomists for standard genome sequencing and annotation.</title>
        <authorList>
            <consortium name="The Broad Institute Genomics Platform"/>
            <consortium name="The Broad Institute Genome Sequencing Center for Infectious Disease"/>
            <person name="Wu L."/>
            <person name="Ma J."/>
        </authorList>
    </citation>
    <scope>NUCLEOTIDE SEQUENCE [LARGE SCALE GENOMIC DNA]</scope>
    <source>
        <strain evidence="13">JCM 17986</strain>
    </source>
</reference>
<evidence type="ECO:0000256" key="6">
    <source>
        <dbReference type="ARBA" id="ARBA00022989"/>
    </source>
</evidence>
<dbReference type="Proteomes" id="UP001500466">
    <property type="component" value="Unassembled WGS sequence"/>
</dbReference>
<keyword evidence="6 10" id="KW-1133">Transmembrane helix</keyword>
<evidence type="ECO:0000256" key="5">
    <source>
        <dbReference type="ARBA" id="ARBA00022692"/>
    </source>
</evidence>
<feature type="transmembrane region" description="Helical" evidence="10">
    <location>
        <begin position="148"/>
        <end position="169"/>
    </location>
</feature>
<dbReference type="PANTHER" id="PTHR43562:SF1">
    <property type="entry name" value="NA(+)_H(+) ANTIPORTER YJBQ-RELATED"/>
    <property type="match status" value="1"/>
</dbReference>
<dbReference type="EMBL" id="BAABHS010000021">
    <property type="protein sequence ID" value="GAA4979204.1"/>
    <property type="molecule type" value="Genomic_DNA"/>
</dbReference>
<evidence type="ECO:0000256" key="8">
    <source>
        <dbReference type="ARBA" id="ARBA00023136"/>
    </source>
</evidence>
<dbReference type="Pfam" id="PF00999">
    <property type="entry name" value="Na_H_Exchanger"/>
    <property type="match status" value="1"/>
</dbReference>
<keyword evidence="13" id="KW-1185">Reference proteome</keyword>
<comment type="similarity">
    <text evidence="2">Belongs to the monovalent cation:proton antiporter 2 (CPA2) transporter (TC 2.A.37) family.</text>
</comment>
<comment type="caution">
    <text evidence="12">The sequence shown here is derived from an EMBL/GenBank/DDBJ whole genome shotgun (WGS) entry which is preliminary data.</text>
</comment>
<keyword evidence="7" id="KW-0406">Ion transport</keyword>
<evidence type="ECO:0000256" key="4">
    <source>
        <dbReference type="ARBA" id="ARBA00022449"/>
    </source>
</evidence>
<evidence type="ECO:0000256" key="2">
    <source>
        <dbReference type="ARBA" id="ARBA00005551"/>
    </source>
</evidence>
<sequence length="387" mass="40622">MPLVVVEIVFGILAGPAVFGWVAPDGQPLVALSDFGLVMLMFLAGFEIDVPRIKGAPLRSAVGVWFVSLGLGLAAGLAMTLPFHDPSTTGISVGLALTTTALGTFLPIIRDAGLLPTPLGAHVMAIGTVGEFAPIVAIALLLSGRHPGATVAALAIFAVLAAVCVWLAVKPNPRWLDRLVVKTLYSSGQLAIRLAMLVMVLLVWFADRLELDNLIGAFTAGLVLRLALADAPERLVETVSAKLDAIAFGFLVPIFFVMSGVKFDLDALLHDPGLLARIPVFLLLFLAVRGLPTYISARRGELAPESRELALFASTALPLIVVITTIAVENDYLRSGSAAAMVGAGMLSVLIFPQLALGRREAAPGTGEGQPGSDDTGDPEDEILRDR</sequence>
<keyword evidence="4" id="KW-0050">Antiport</keyword>
<dbReference type="PANTHER" id="PTHR43562">
    <property type="entry name" value="NAPA-TYPE SODIUM/HYDROGEN ANTIPORTER"/>
    <property type="match status" value="1"/>
</dbReference>
<comment type="subcellular location">
    <subcellularLocation>
        <location evidence="1">Membrane</location>
        <topology evidence="1">Multi-pass membrane protein</topology>
    </subcellularLocation>
</comment>
<feature type="transmembrane region" description="Helical" evidence="10">
    <location>
        <begin position="121"/>
        <end position="142"/>
    </location>
</feature>
<accession>A0ABP9HVL7</accession>
<feature type="transmembrane region" description="Helical" evidence="10">
    <location>
        <begin position="62"/>
        <end position="83"/>
    </location>
</feature>
<gene>
    <name evidence="12" type="ORF">GCM10023205_54590</name>
</gene>
<organism evidence="12 13">
    <name type="scientific">Yinghuangia aomiensis</name>
    <dbReference type="NCBI Taxonomy" id="676205"/>
    <lineage>
        <taxon>Bacteria</taxon>
        <taxon>Bacillati</taxon>
        <taxon>Actinomycetota</taxon>
        <taxon>Actinomycetes</taxon>
        <taxon>Kitasatosporales</taxon>
        <taxon>Streptomycetaceae</taxon>
        <taxon>Yinghuangia</taxon>
    </lineage>
</organism>
<feature type="transmembrane region" description="Helical" evidence="10">
    <location>
        <begin position="309"/>
        <end position="328"/>
    </location>
</feature>
<evidence type="ECO:0000256" key="9">
    <source>
        <dbReference type="SAM" id="MobiDB-lite"/>
    </source>
</evidence>
<evidence type="ECO:0000256" key="1">
    <source>
        <dbReference type="ARBA" id="ARBA00004141"/>
    </source>
</evidence>
<evidence type="ECO:0000256" key="7">
    <source>
        <dbReference type="ARBA" id="ARBA00023065"/>
    </source>
</evidence>
<dbReference type="InterPro" id="IPR006153">
    <property type="entry name" value="Cation/H_exchanger_TM"/>
</dbReference>
<feature type="transmembrane region" description="Helical" evidence="10">
    <location>
        <begin position="30"/>
        <end position="50"/>
    </location>
</feature>
<name>A0ABP9HVL7_9ACTN</name>
<feature type="region of interest" description="Disordered" evidence="9">
    <location>
        <begin position="361"/>
        <end position="387"/>
    </location>
</feature>
<keyword evidence="5 10" id="KW-0812">Transmembrane</keyword>
<proteinExistence type="inferred from homology"/>
<dbReference type="Gene3D" id="1.20.1530.20">
    <property type="match status" value="1"/>
</dbReference>
<feature type="transmembrane region" description="Helical" evidence="10">
    <location>
        <begin position="89"/>
        <end position="109"/>
    </location>
</feature>
<keyword evidence="8 10" id="KW-0472">Membrane</keyword>